<protein>
    <recommendedName>
        <fullName evidence="1">Right handed beta helix domain-containing protein</fullName>
    </recommendedName>
</protein>
<accession>A0A9D7XSF5</accession>
<evidence type="ECO:0000259" key="1">
    <source>
        <dbReference type="Pfam" id="PF13229"/>
    </source>
</evidence>
<dbReference type="EMBL" id="JADKGY010000001">
    <property type="protein sequence ID" value="MBK9981657.1"/>
    <property type="molecule type" value="Genomic_DNA"/>
</dbReference>
<comment type="caution">
    <text evidence="2">The sequence shown here is derived from an EMBL/GenBank/DDBJ whole genome shotgun (WGS) entry which is preliminary data.</text>
</comment>
<dbReference type="Proteomes" id="UP000808337">
    <property type="component" value="Unassembled WGS sequence"/>
</dbReference>
<reference evidence="2 3" key="1">
    <citation type="submission" date="2020-10" db="EMBL/GenBank/DDBJ databases">
        <title>Connecting structure to function with the recovery of over 1000 high-quality activated sludge metagenome-assembled genomes encoding full-length rRNA genes using long-read sequencing.</title>
        <authorList>
            <person name="Singleton C.M."/>
            <person name="Petriglieri F."/>
            <person name="Kristensen J.M."/>
            <person name="Kirkegaard R.H."/>
            <person name="Michaelsen T.Y."/>
            <person name="Andersen M.H."/>
            <person name="Karst S.M."/>
            <person name="Dueholm M.S."/>
            <person name="Nielsen P.H."/>
            <person name="Albertsen M."/>
        </authorList>
    </citation>
    <scope>NUCLEOTIDE SEQUENCE [LARGE SCALE GENOMIC DNA]</scope>
    <source>
        <strain evidence="2">Ribe_18-Q3-R11-54_MAXAC.273</strain>
    </source>
</reference>
<organism evidence="2 3">
    <name type="scientific">Candidatus Opimibacter skivensis</name>
    <dbReference type="NCBI Taxonomy" id="2982028"/>
    <lineage>
        <taxon>Bacteria</taxon>
        <taxon>Pseudomonadati</taxon>
        <taxon>Bacteroidota</taxon>
        <taxon>Saprospiria</taxon>
        <taxon>Saprospirales</taxon>
        <taxon>Saprospiraceae</taxon>
        <taxon>Candidatus Opimibacter</taxon>
    </lineage>
</organism>
<dbReference type="AlphaFoldDB" id="A0A9D7XSF5"/>
<dbReference type="InterPro" id="IPR039448">
    <property type="entry name" value="Beta_helix"/>
</dbReference>
<dbReference type="InterPro" id="IPR011050">
    <property type="entry name" value="Pectin_lyase_fold/virulence"/>
</dbReference>
<sequence length="506" mass="55414">MKRNFSFINFLSISLSFLLSLSLRLSLFFSLCLFLSSCYKEKFTTDQNDALSFSTDTLSFDTVLTSVSTVSRSFKVYNPHDLSITISEVRLVGPNEAFFNLNVDGLAGDMATDVKILPHDSIYVFAEATIDPDQPESLSPFIIEAEITFLTNGNPQKIKLIAWGQNANYIPGPNTPNRISLLSCAMGEIVWDDPKPYVLYGTLLIDSCTLVLPAGTRLYVHGGIANNQLGIYNEGLIYTFPSGKLKVMGTAANPVMIADDRIEPDYEGEWAGIRLGPESGPHLFSYLNLSNGLVGISADSASEVKMDHSSISFTSGPGFFARHAKADISNSLFYENGSQSLALTYGGDYAITYCTMANFGNSTEALLLNNFYCIDALCSGGAQLNKLNATVRNSIMIGSSTDELWMVDASAPADMLFNVTMSNNIVVVHDLLLQDNFPTFFETICTGCYQWTSGDTLFLDINKNNYHLDTMSIAEMKAISIPGFTDDLDGNLRDVSAPDIGCYEFQ</sequence>
<feature type="domain" description="Right handed beta helix" evidence="1">
    <location>
        <begin position="272"/>
        <end position="430"/>
    </location>
</feature>
<gene>
    <name evidence="2" type="ORF">IPP15_04410</name>
</gene>
<proteinExistence type="predicted"/>
<evidence type="ECO:0000313" key="2">
    <source>
        <dbReference type="EMBL" id="MBK9981657.1"/>
    </source>
</evidence>
<evidence type="ECO:0000313" key="3">
    <source>
        <dbReference type="Proteomes" id="UP000808337"/>
    </source>
</evidence>
<dbReference type="Pfam" id="PF13229">
    <property type="entry name" value="Beta_helix"/>
    <property type="match status" value="1"/>
</dbReference>
<dbReference type="SUPFAM" id="SSF51126">
    <property type="entry name" value="Pectin lyase-like"/>
    <property type="match status" value="1"/>
</dbReference>
<name>A0A9D7XSF5_9BACT</name>